<evidence type="ECO:0000313" key="5">
    <source>
        <dbReference type="EMBL" id="ABB39915.1"/>
    </source>
</evidence>
<dbReference type="GO" id="GO:0006081">
    <property type="term" value="P:aldehyde metabolic process"/>
    <property type="evidence" value="ECO:0007669"/>
    <property type="project" value="InterPro"/>
</dbReference>
<sequence>MTPERIYEVTEAQRAFFQSGATLDVDGRIASLRTLRGAVHDYTRRFIVAAAQDAGLSEHMVLAAEIAPVINDIDHMIKRLPALAKGRLVRRSRLHMWGWSRSVPRPAGIAVAVTAADMPVQRALMPVVSALAAGTPLLLALSPRTPAVNGIVERLVQQFFKPEQITVTTADNETTEAILGQRFDACLCSAPRETAVRFARAAAEHLVPAVIETAEHRNPAIVLEDADIRLAARRIVWAKTLAAGQTAAAPDYLVVHGAVRERLLAALRKELEAQHGAIPSASSAFGRMTDNAAYEEAAAFLTDGTPVIGGDTDPAGRFINFTVLENVQPDAPVMRSVTRSPVLPLFEVQSAEQAVELVNSRPAPLALYVFSTDVFTARKVLDATTSGTAAVNDVLVQTVYPALPFGDAAGGGMGSHRGEAGFFAFSRLRSVTRGTNFIDLPFRFSPDAGWKQKILRYIIR</sequence>
<comment type="similarity">
    <text evidence="1 3">Belongs to the aldehyde dehydrogenase family.</text>
</comment>
<keyword evidence="2 3" id="KW-0560">Oxidoreductase</keyword>
<dbReference type="eggNOG" id="COG1012">
    <property type="taxonomic scope" value="Bacteria"/>
</dbReference>
<dbReference type="InterPro" id="IPR016162">
    <property type="entry name" value="Ald_DH_N"/>
</dbReference>
<dbReference type="PANTHER" id="PTHR43570">
    <property type="entry name" value="ALDEHYDE DEHYDROGENASE"/>
    <property type="match status" value="1"/>
</dbReference>
<dbReference type="InterPro" id="IPR015590">
    <property type="entry name" value="Aldehyde_DH_dom"/>
</dbReference>
<dbReference type="KEGG" id="dde:Dde_3121"/>
<dbReference type="RefSeq" id="WP_011368873.1">
    <property type="nucleotide sequence ID" value="NC_007519.1"/>
</dbReference>
<keyword evidence="6" id="KW-1185">Reference proteome</keyword>
<evidence type="ECO:0000256" key="2">
    <source>
        <dbReference type="ARBA" id="ARBA00023002"/>
    </source>
</evidence>
<feature type="domain" description="Aldehyde dehydrogenase" evidence="4">
    <location>
        <begin position="8"/>
        <end position="431"/>
    </location>
</feature>
<reference evidence="5 6" key="1">
    <citation type="journal article" date="2011" name="J. Bacteriol.">
        <title>Complete genome sequence and updated annotation of Desulfovibrio alaskensis G20.</title>
        <authorList>
            <person name="Hauser L.J."/>
            <person name="Land M.L."/>
            <person name="Brown S.D."/>
            <person name="Larimer F."/>
            <person name="Keller K.L."/>
            <person name="Rapp-Giles B.J."/>
            <person name="Price M.N."/>
            <person name="Lin M."/>
            <person name="Bruce D.C."/>
            <person name="Detter J.C."/>
            <person name="Tapia R."/>
            <person name="Han C.S."/>
            <person name="Goodwin L.A."/>
            <person name="Cheng J.F."/>
            <person name="Pitluck S."/>
            <person name="Copeland A."/>
            <person name="Lucas S."/>
            <person name="Nolan M."/>
            <person name="Lapidus A.L."/>
            <person name="Palumbo A.V."/>
            <person name="Wall J.D."/>
        </authorList>
    </citation>
    <scope>NUCLEOTIDE SEQUENCE [LARGE SCALE GENOMIC DNA]</scope>
    <source>
        <strain evidence="6">ATCC BAA 1058 / DSM 17464 / G20</strain>
    </source>
</reference>
<gene>
    <name evidence="5" type="ordered locus">Dde_3121</name>
</gene>
<evidence type="ECO:0000259" key="4">
    <source>
        <dbReference type="Pfam" id="PF00171"/>
    </source>
</evidence>
<proteinExistence type="inferred from homology"/>
<dbReference type="HOGENOM" id="CLU_005391_3_6_7"/>
<dbReference type="SUPFAM" id="SSF53720">
    <property type="entry name" value="ALDH-like"/>
    <property type="match status" value="1"/>
</dbReference>
<evidence type="ECO:0000256" key="1">
    <source>
        <dbReference type="ARBA" id="ARBA00009986"/>
    </source>
</evidence>
<dbReference type="InterPro" id="IPR016163">
    <property type="entry name" value="Ald_DH_C"/>
</dbReference>
<dbReference type="AlphaFoldDB" id="Q30WN1"/>
<dbReference type="Gene3D" id="3.40.605.10">
    <property type="entry name" value="Aldehyde Dehydrogenase, Chain A, domain 1"/>
    <property type="match status" value="1"/>
</dbReference>
<dbReference type="GO" id="GO:0004029">
    <property type="term" value="F:aldehyde dehydrogenase (NAD+) activity"/>
    <property type="evidence" value="ECO:0007669"/>
    <property type="project" value="TreeGrafter"/>
</dbReference>
<protein>
    <recommendedName>
        <fullName evidence="3">Aldehyde dehydrogenase</fullName>
    </recommendedName>
</protein>
<dbReference type="InterPro" id="IPR016161">
    <property type="entry name" value="Ald_DH/histidinol_DH"/>
</dbReference>
<dbReference type="PIRSF" id="PIRSF036492">
    <property type="entry name" value="ALDH"/>
    <property type="match status" value="1"/>
</dbReference>
<evidence type="ECO:0000256" key="3">
    <source>
        <dbReference type="PIRNR" id="PIRNR036492"/>
    </source>
</evidence>
<organism evidence="5 6">
    <name type="scientific">Oleidesulfovibrio alaskensis (strain ATCC BAA-1058 / DSM 17464 / G20)</name>
    <name type="common">Desulfovibrio alaskensis</name>
    <dbReference type="NCBI Taxonomy" id="207559"/>
    <lineage>
        <taxon>Bacteria</taxon>
        <taxon>Pseudomonadati</taxon>
        <taxon>Thermodesulfobacteriota</taxon>
        <taxon>Desulfovibrionia</taxon>
        <taxon>Desulfovibrionales</taxon>
        <taxon>Desulfovibrionaceae</taxon>
        <taxon>Oleidesulfovibrio</taxon>
    </lineage>
</organism>
<dbReference type="Proteomes" id="UP000002710">
    <property type="component" value="Chromosome"/>
</dbReference>
<dbReference type="InterPro" id="IPR012394">
    <property type="entry name" value="Aldehyde_DH_NAD(P)"/>
</dbReference>
<dbReference type="STRING" id="207559.Dde_3121"/>
<dbReference type="PANTHER" id="PTHR43570:SF16">
    <property type="entry name" value="ALDEHYDE DEHYDROGENASE TYPE III, ISOFORM Q"/>
    <property type="match status" value="1"/>
</dbReference>
<dbReference type="EMBL" id="CP000112">
    <property type="protein sequence ID" value="ABB39915.1"/>
    <property type="molecule type" value="Genomic_DNA"/>
</dbReference>
<name>Q30WN1_OLEA2</name>
<dbReference type="GO" id="GO:0005737">
    <property type="term" value="C:cytoplasm"/>
    <property type="evidence" value="ECO:0007669"/>
    <property type="project" value="TreeGrafter"/>
</dbReference>
<dbReference type="Pfam" id="PF00171">
    <property type="entry name" value="Aldedh"/>
    <property type="match status" value="1"/>
</dbReference>
<accession>Q30WN1</accession>
<evidence type="ECO:0000313" key="6">
    <source>
        <dbReference type="Proteomes" id="UP000002710"/>
    </source>
</evidence>
<dbReference type="Gene3D" id="3.40.309.10">
    <property type="entry name" value="Aldehyde Dehydrogenase, Chain A, domain 2"/>
    <property type="match status" value="1"/>
</dbReference>